<comment type="caution">
    <text evidence="2">The sequence shown here is derived from an EMBL/GenBank/DDBJ whole genome shotgun (WGS) entry which is preliminary data.</text>
</comment>
<evidence type="ECO:0000313" key="2">
    <source>
        <dbReference type="EMBL" id="KAL2853667.1"/>
    </source>
</evidence>
<keyword evidence="1" id="KW-0812">Transmembrane</keyword>
<name>A0ABR4KNS4_9EURO</name>
<evidence type="ECO:0000313" key="3">
    <source>
        <dbReference type="Proteomes" id="UP001610444"/>
    </source>
</evidence>
<accession>A0ABR4KNS4</accession>
<feature type="transmembrane region" description="Helical" evidence="1">
    <location>
        <begin position="54"/>
        <end position="76"/>
    </location>
</feature>
<keyword evidence="1" id="KW-0472">Membrane</keyword>
<keyword evidence="1" id="KW-1133">Transmembrane helix</keyword>
<dbReference type="Proteomes" id="UP001610444">
    <property type="component" value="Unassembled WGS sequence"/>
</dbReference>
<dbReference type="RefSeq" id="XP_070901033.1">
    <property type="nucleotide sequence ID" value="XM_071049202.1"/>
</dbReference>
<dbReference type="GeneID" id="98164366"/>
<feature type="transmembrane region" description="Helical" evidence="1">
    <location>
        <begin position="139"/>
        <end position="159"/>
    </location>
</feature>
<sequence>MILVMHSKFAYMMSAGSRLFYLSLLPACSAYPLGRSISNYKLRSSFTQHTYLVIKLVLLILYIPPSLMNNMIFLAIKSIFVSLRDDADDRSTLEVSEVFLFGGYSQSFPFISRNPCFSSLCHLCGFWKSSLSIMCCSRLFLITSLLPVLGYALLCQLFRSSSQSPSLPLVSFCPAHVISSIQSL</sequence>
<proteinExistence type="predicted"/>
<keyword evidence="3" id="KW-1185">Reference proteome</keyword>
<protein>
    <submittedName>
        <fullName evidence="2">Uncharacterized protein</fullName>
    </submittedName>
</protein>
<evidence type="ECO:0000256" key="1">
    <source>
        <dbReference type="SAM" id="Phobius"/>
    </source>
</evidence>
<organism evidence="2 3">
    <name type="scientific">Aspergillus pseudodeflectus</name>
    <dbReference type="NCBI Taxonomy" id="176178"/>
    <lineage>
        <taxon>Eukaryota</taxon>
        <taxon>Fungi</taxon>
        <taxon>Dikarya</taxon>
        <taxon>Ascomycota</taxon>
        <taxon>Pezizomycotina</taxon>
        <taxon>Eurotiomycetes</taxon>
        <taxon>Eurotiomycetidae</taxon>
        <taxon>Eurotiales</taxon>
        <taxon>Aspergillaceae</taxon>
        <taxon>Aspergillus</taxon>
        <taxon>Aspergillus subgen. Nidulantes</taxon>
    </lineage>
</organism>
<gene>
    <name evidence="2" type="ORF">BJX68DRAFT_45427</name>
</gene>
<reference evidence="2 3" key="1">
    <citation type="submission" date="2024-07" db="EMBL/GenBank/DDBJ databases">
        <title>Section-level genome sequencing and comparative genomics of Aspergillus sections Usti and Cavernicolus.</title>
        <authorList>
            <consortium name="Lawrence Berkeley National Laboratory"/>
            <person name="Nybo J.L."/>
            <person name="Vesth T.C."/>
            <person name="Theobald S."/>
            <person name="Frisvad J.C."/>
            <person name="Larsen T.O."/>
            <person name="Kjaerboelling I."/>
            <person name="Rothschild-Mancinelli K."/>
            <person name="Lyhne E.K."/>
            <person name="Kogle M.E."/>
            <person name="Barry K."/>
            <person name="Clum A."/>
            <person name="Na H."/>
            <person name="Ledsgaard L."/>
            <person name="Lin J."/>
            <person name="Lipzen A."/>
            <person name="Kuo A."/>
            <person name="Riley R."/>
            <person name="Mondo S."/>
            <person name="LaButti K."/>
            <person name="Haridas S."/>
            <person name="Pangalinan J."/>
            <person name="Salamov A.A."/>
            <person name="Simmons B.A."/>
            <person name="Magnuson J.K."/>
            <person name="Chen J."/>
            <person name="Drula E."/>
            <person name="Henrissat B."/>
            <person name="Wiebenga A."/>
            <person name="Lubbers R.J."/>
            <person name="Gomes A.C."/>
            <person name="Macurrencykelacurrency M.R."/>
            <person name="Stajich J."/>
            <person name="Grigoriev I.V."/>
            <person name="Mortensen U.H."/>
            <person name="De vries R.P."/>
            <person name="Baker S.E."/>
            <person name="Andersen M.R."/>
        </authorList>
    </citation>
    <scope>NUCLEOTIDE SEQUENCE [LARGE SCALE GENOMIC DNA]</scope>
    <source>
        <strain evidence="2 3">CBS 756.74</strain>
    </source>
</reference>
<dbReference type="EMBL" id="JBFXLR010000013">
    <property type="protein sequence ID" value="KAL2853667.1"/>
    <property type="molecule type" value="Genomic_DNA"/>
</dbReference>